<protein>
    <recommendedName>
        <fullName evidence="4">tRNA pseudouridine synthase A</fullName>
        <ecNumber evidence="4">5.4.99.12</ecNumber>
    </recommendedName>
    <alternativeName>
        <fullName evidence="4">tRNA pseudouridine(38-40) synthase</fullName>
    </alternativeName>
    <alternativeName>
        <fullName evidence="4">tRNA pseudouridylate synthase I</fullName>
    </alternativeName>
    <alternativeName>
        <fullName evidence="4">tRNA-uridine isomerase I</fullName>
    </alternativeName>
</protein>
<comment type="catalytic activity">
    <reaction evidence="4 7">
        <text>uridine(38/39/40) in tRNA = pseudouridine(38/39/40) in tRNA</text>
        <dbReference type="Rhea" id="RHEA:22376"/>
        <dbReference type="Rhea" id="RHEA-COMP:10085"/>
        <dbReference type="Rhea" id="RHEA-COMP:10087"/>
        <dbReference type="ChEBI" id="CHEBI:65314"/>
        <dbReference type="ChEBI" id="CHEBI:65315"/>
        <dbReference type="EC" id="5.4.99.12"/>
    </reaction>
</comment>
<dbReference type="GO" id="GO:0003723">
    <property type="term" value="F:RNA binding"/>
    <property type="evidence" value="ECO:0007669"/>
    <property type="project" value="InterPro"/>
</dbReference>
<keyword evidence="3 4" id="KW-0413">Isomerase</keyword>
<feature type="domain" description="Pseudouridine synthase I TruA alpha/beta" evidence="8">
    <location>
        <begin position="153"/>
        <end position="246"/>
    </location>
</feature>
<dbReference type="InterPro" id="IPR020097">
    <property type="entry name" value="PsdUridine_synth_TruA_a/b_dom"/>
</dbReference>
<feature type="binding site" evidence="4 6">
    <location>
        <position position="113"/>
    </location>
    <ligand>
        <name>substrate</name>
    </ligand>
</feature>
<evidence type="ECO:0000256" key="7">
    <source>
        <dbReference type="RuleBase" id="RU003792"/>
    </source>
</evidence>
<dbReference type="FunFam" id="3.30.70.580:FF:000001">
    <property type="entry name" value="tRNA pseudouridine synthase A"/>
    <property type="match status" value="1"/>
</dbReference>
<name>W8W018_9FLAO</name>
<dbReference type="GO" id="GO:0160147">
    <property type="term" value="F:tRNA pseudouridine(38-40) synthase activity"/>
    <property type="evidence" value="ECO:0007669"/>
    <property type="project" value="UniProtKB-EC"/>
</dbReference>
<dbReference type="SUPFAM" id="SSF55120">
    <property type="entry name" value="Pseudouridine synthase"/>
    <property type="match status" value="1"/>
</dbReference>
<sequence>MQRKQRYFIELAYDGSAYHGWQRQPQCVTVQEVVEEGLSKMLRSKVYVTGAGRTDTGVHATQMFAHFDWEGELDHEQLTYRMNRWIAKDISIFEIRPVSEKAHARFHATHRSYEYRFNLRPDAFKNKSTYILYRIPDIERMQQAANVMLEYTDFECFSRTNTDVKTYLCELSEARFELKGYELIFHITANRFLRNMVRAIVGTLLEIGYGKLEVKDMHRIITSKDRGKAGASAPAQGLYLTRVKYPEEIWNNE</sequence>
<feature type="domain" description="Pseudouridine synthase I TruA alpha/beta" evidence="8">
    <location>
        <begin position="12"/>
        <end position="106"/>
    </location>
</feature>
<dbReference type="Pfam" id="PF01416">
    <property type="entry name" value="PseudoU_synth_1"/>
    <property type="match status" value="2"/>
</dbReference>
<dbReference type="InterPro" id="IPR020103">
    <property type="entry name" value="PsdUridine_synth_cat_dom_sf"/>
</dbReference>
<organism evidence="9 10">
    <name type="scientific">Nonlabens marinus S1-08</name>
    <dbReference type="NCBI Taxonomy" id="1454201"/>
    <lineage>
        <taxon>Bacteria</taxon>
        <taxon>Pseudomonadati</taxon>
        <taxon>Bacteroidota</taxon>
        <taxon>Flavobacteriia</taxon>
        <taxon>Flavobacteriales</taxon>
        <taxon>Flavobacteriaceae</taxon>
        <taxon>Nonlabens</taxon>
    </lineage>
</organism>
<evidence type="ECO:0000313" key="10">
    <source>
        <dbReference type="Proteomes" id="UP000031760"/>
    </source>
</evidence>
<evidence type="ECO:0000256" key="1">
    <source>
        <dbReference type="ARBA" id="ARBA00009375"/>
    </source>
</evidence>
<evidence type="ECO:0000259" key="8">
    <source>
        <dbReference type="Pfam" id="PF01416"/>
    </source>
</evidence>
<dbReference type="Gene3D" id="3.30.70.580">
    <property type="entry name" value="Pseudouridine synthase I, catalytic domain, N-terminal subdomain"/>
    <property type="match status" value="1"/>
</dbReference>
<dbReference type="Proteomes" id="UP000031760">
    <property type="component" value="Chromosome"/>
</dbReference>
<dbReference type="STRING" id="1454201.NMS_1542"/>
<evidence type="ECO:0000256" key="6">
    <source>
        <dbReference type="PIRSR" id="PIRSR001430-2"/>
    </source>
</evidence>
<reference evidence="9 10" key="1">
    <citation type="journal article" date="2014" name="Proc. Natl. Acad. Sci. U.S.A.">
        <title>Functional characterization of flavobacteria rhodopsins reveals a unique class of light-driven chloride pump in bacteria.</title>
        <authorList>
            <person name="Yoshizawa S."/>
            <person name="Kumagai Y."/>
            <person name="Kim H."/>
            <person name="Ogura Y."/>
            <person name="Hayashi T."/>
            <person name="Iwasaki W."/>
            <person name="DeLong E.F."/>
            <person name="Kogure K."/>
        </authorList>
    </citation>
    <scope>NUCLEOTIDE SEQUENCE [LARGE SCALE GENOMIC DNA]</scope>
    <source>
        <strain evidence="9 10">S1-08</strain>
    </source>
</reference>
<keyword evidence="10" id="KW-1185">Reference proteome</keyword>
<dbReference type="EC" id="5.4.99.12" evidence="4"/>
<comment type="function">
    <text evidence="4">Formation of pseudouridine at positions 38, 39 and 40 in the anticodon stem and loop of transfer RNAs.</text>
</comment>
<dbReference type="AlphaFoldDB" id="W8W018"/>
<gene>
    <name evidence="4" type="primary">truA</name>
    <name evidence="9" type="ORF">NMS_1542</name>
</gene>
<evidence type="ECO:0000313" key="9">
    <source>
        <dbReference type="EMBL" id="BAO55551.1"/>
    </source>
</evidence>
<dbReference type="Gene3D" id="3.30.70.660">
    <property type="entry name" value="Pseudouridine synthase I, catalytic domain, C-terminal subdomain"/>
    <property type="match status" value="1"/>
</dbReference>
<accession>W8W018</accession>
<dbReference type="OrthoDB" id="9811823at2"/>
<dbReference type="HAMAP" id="MF_00171">
    <property type="entry name" value="TruA"/>
    <property type="match status" value="1"/>
</dbReference>
<comment type="similarity">
    <text evidence="1 4 7">Belongs to the tRNA pseudouridine synthase TruA family.</text>
</comment>
<dbReference type="InterPro" id="IPR020094">
    <property type="entry name" value="TruA/RsuA/RluB/E/F_N"/>
</dbReference>
<dbReference type="PANTHER" id="PTHR11142:SF0">
    <property type="entry name" value="TRNA PSEUDOURIDINE SYNTHASE-LIKE 1"/>
    <property type="match status" value="1"/>
</dbReference>
<feature type="active site" description="Nucleophile" evidence="4 5">
    <location>
        <position position="55"/>
    </location>
</feature>
<comment type="subunit">
    <text evidence="4">Homodimer.</text>
</comment>
<dbReference type="CDD" id="cd02570">
    <property type="entry name" value="PseudoU_synth_EcTruA"/>
    <property type="match status" value="1"/>
</dbReference>
<dbReference type="InterPro" id="IPR001406">
    <property type="entry name" value="PsdUridine_synth_TruA"/>
</dbReference>
<dbReference type="HOGENOM" id="CLU_014673_0_1_10"/>
<dbReference type="KEGG" id="nmf:NMS_1542"/>
<proteinExistence type="inferred from homology"/>
<dbReference type="GO" id="GO:0031119">
    <property type="term" value="P:tRNA pseudouridine synthesis"/>
    <property type="evidence" value="ECO:0007669"/>
    <property type="project" value="UniProtKB-UniRule"/>
</dbReference>
<evidence type="ECO:0000256" key="5">
    <source>
        <dbReference type="PIRSR" id="PIRSR001430-1"/>
    </source>
</evidence>
<dbReference type="PIRSF" id="PIRSF001430">
    <property type="entry name" value="tRNA_psdUrid_synth"/>
    <property type="match status" value="1"/>
</dbReference>
<comment type="caution">
    <text evidence="4">Lacks conserved residue(s) required for the propagation of feature annotation.</text>
</comment>
<keyword evidence="2 4" id="KW-0819">tRNA processing</keyword>
<evidence type="ECO:0000256" key="2">
    <source>
        <dbReference type="ARBA" id="ARBA00022694"/>
    </source>
</evidence>
<dbReference type="PANTHER" id="PTHR11142">
    <property type="entry name" value="PSEUDOURIDYLATE SYNTHASE"/>
    <property type="match status" value="1"/>
</dbReference>
<evidence type="ECO:0000256" key="3">
    <source>
        <dbReference type="ARBA" id="ARBA00023235"/>
    </source>
</evidence>
<evidence type="ECO:0000256" key="4">
    <source>
        <dbReference type="HAMAP-Rule" id="MF_00171"/>
    </source>
</evidence>
<dbReference type="RefSeq" id="WP_041496141.1">
    <property type="nucleotide sequence ID" value="NZ_AP014548.1"/>
</dbReference>
<dbReference type="EMBL" id="AP014548">
    <property type="protein sequence ID" value="BAO55551.1"/>
    <property type="molecule type" value="Genomic_DNA"/>
</dbReference>
<dbReference type="NCBIfam" id="TIGR00071">
    <property type="entry name" value="hisT_truA"/>
    <property type="match status" value="1"/>
</dbReference>
<dbReference type="InterPro" id="IPR020095">
    <property type="entry name" value="PsdUridine_synth_TruA_C"/>
</dbReference>